<dbReference type="Gene3D" id="3.40.50.150">
    <property type="entry name" value="Vaccinia Virus protein VP39"/>
    <property type="match status" value="1"/>
</dbReference>
<keyword evidence="1 5" id="KW-0489">Methyltransferase</keyword>
<sequence>MPARASSRPRANHSGIHHLQSSAVLRALVRSAAIEPTDRVYDLGAGPGTITAALARTGAQVVAVERDPRFARELRRRFDGDARVRVVEADLRTVAVPRDARVVASIPFATSSALVARLLDPPGRPRVGADLIVEHGFARRLAGRPRSERSAWWAARYELRVARTVGRRAFAPAPAVDAALLRIRPREPLTADAERRLRALLRIVYGGRHARAGTVARRFAGRTAGPALLRAAGADPAAHPLAVAPHAWAAVAAGPRP</sequence>
<dbReference type="RefSeq" id="WP_183338228.1">
    <property type="nucleotide sequence ID" value="NZ_JACHNU010000001.1"/>
</dbReference>
<dbReference type="GO" id="GO:0052910">
    <property type="term" value="F:23S rRNA (adenine(2085)-N(6))-dimethyltransferase activity"/>
    <property type="evidence" value="ECO:0007669"/>
    <property type="project" value="UniProtKB-EC"/>
</dbReference>
<dbReference type="GO" id="GO:0003723">
    <property type="term" value="F:RNA binding"/>
    <property type="evidence" value="ECO:0007669"/>
    <property type="project" value="UniProtKB-UniRule"/>
</dbReference>
<evidence type="ECO:0000313" key="7">
    <source>
        <dbReference type="EMBL" id="MBB4660690.1"/>
    </source>
</evidence>
<keyword evidence="3 5" id="KW-0949">S-adenosyl-L-methionine</keyword>
<dbReference type="Pfam" id="PF00398">
    <property type="entry name" value="RrnaAD"/>
    <property type="match status" value="1"/>
</dbReference>
<organism evidence="7 8">
    <name type="scientific">Conexibacter arvalis</name>
    <dbReference type="NCBI Taxonomy" id="912552"/>
    <lineage>
        <taxon>Bacteria</taxon>
        <taxon>Bacillati</taxon>
        <taxon>Actinomycetota</taxon>
        <taxon>Thermoleophilia</taxon>
        <taxon>Solirubrobacterales</taxon>
        <taxon>Conexibacteraceae</taxon>
        <taxon>Conexibacter</taxon>
    </lineage>
</organism>
<keyword evidence="4 5" id="KW-0694">RNA-binding</keyword>
<gene>
    <name evidence="7" type="ORF">BDZ31_000263</name>
</gene>
<evidence type="ECO:0000313" key="8">
    <source>
        <dbReference type="Proteomes" id="UP000585272"/>
    </source>
</evidence>
<reference evidence="7 8" key="1">
    <citation type="submission" date="2020-08" db="EMBL/GenBank/DDBJ databases">
        <title>Genomic Encyclopedia of Archaeal and Bacterial Type Strains, Phase II (KMG-II): from individual species to whole genera.</title>
        <authorList>
            <person name="Goeker M."/>
        </authorList>
    </citation>
    <scope>NUCLEOTIDE SEQUENCE [LARGE SCALE GENOMIC DNA]</scope>
    <source>
        <strain evidence="7 8">DSM 23288</strain>
    </source>
</reference>
<feature type="binding site" evidence="5">
    <location>
        <position position="65"/>
    </location>
    <ligand>
        <name>S-adenosyl-L-methionine</name>
        <dbReference type="ChEBI" id="CHEBI:59789"/>
    </ligand>
</feature>
<feature type="binding site" evidence="5">
    <location>
        <position position="44"/>
    </location>
    <ligand>
        <name>S-adenosyl-L-methionine</name>
        <dbReference type="ChEBI" id="CHEBI:59789"/>
    </ligand>
</feature>
<evidence type="ECO:0000256" key="2">
    <source>
        <dbReference type="ARBA" id="ARBA00022679"/>
    </source>
</evidence>
<dbReference type="CDD" id="cd02440">
    <property type="entry name" value="AdoMet_MTases"/>
    <property type="match status" value="1"/>
</dbReference>
<evidence type="ECO:0000256" key="5">
    <source>
        <dbReference type="PROSITE-ProRule" id="PRU01026"/>
    </source>
</evidence>
<dbReference type="PANTHER" id="PTHR11727">
    <property type="entry name" value="DIMETHYLADENOSINE TRANSFERASE"/>
    <property type="match status" value="1"/>
</dbReference>
<dbReference type="SMART" id="SM00650">
    <property type="entry name" value="rADc"/>
    <property type="match status" value="1"/>
</dbReference>
<comment type="similarity">
    <text evidence="5">Belongs to the class I-like SAM-binding methyltransferase superfamily. rRNA adenine N(6)-methyltransferase family.</text>
</comment>
<dbReference type="InterPro" id="IPR020598">
    <property type="entry name" value="rRNA_Ade_methylase_Trfase_N"/>
</dbReference>
<dbReference type="GO" id="GO:0000179">
    <property type="term" value="F:rRNA (adenine-N6,N6-)-dimethyltransferase activity"/>
    <property type="evidence" value="ECO:0007669"/>
    <property type="project" value="UniProtKB-UniRule"/>
</dbReference>
<feature type="binding site" evidence="5">
    <location>
        <position position="105"/>
    </location>
    <ligand>
        <name>S-adenosyl-L-methionine</name>
        <dbReference type="ChEBI" id="CHEBI:59789"/>
    </ligand>
</feature>
<feature type="binding site" evidence="5">
    <location>
        <position position="19"/>
    </location>
    <ligand>
        <name>S-adenosyl-L-methionine</name>
        <dbReference type="ChEBI" id="CHEBI:59789"/>
    </ligand>
</feature>
<dbReference type="SUPFAM" id="SSF53335">
    <property type="entry name" value="S-adenosyl-L-methionine-dependent methyltransferases"/>
    <property type="match status" value="1"/>
</dbReference>
<dbReference type="InterPro" id="IPR029063">
    <property type="entry name" value="SAM-dependent_MTases_sf"/>
</dbReference>
<dbReference type="Proteomes" id="UP000585272">
    <property type="component" value="Unassembled WGS sequence"/>
</dbReference>
<evidence type="ECO:0000259" key="6">
    <source>
        <dbReference type="SMART" id="SM00650"/>
    </source>
</evidence>
<proteinExistence type="inferred from homology"/>
<dbReference type="PROSITE" id="PS01131">
    <property type="entry name" value="RRNA_A_DIMETH"/>
    <property type="match status" value="1"/>
</dbReference>
<dbReference type="PANTHER" id="PTHR11727:SF7">
    <property type="entry name" value="DIMETHYLADENOSINE TRANSFERASE-RELATED"/>
    <property type="match status" value="1"/>
</dbReference>
<evidence type="ECO:0000256" key="4">
    <source>
        <dbReference type="ARBA" id="ARBA00022884"/>
    </source>
</evidence>
<dbReference type="AlphaFoldDB" id="A0A840I9T6"/>
<feature type="binding site" evidence="5">
    <location>
        <position position="17"/>
    </location>
    <ligand>
        <name>S-adenosyl-L-methionine</name>
        <dbReference type="ChEBI" id="CHEBI:59789"/>
    </ligand>
</feature>
<keyword evidence="8" id="KW-1185">Reference proteome</keyword>
<dbReference type="InterPro" id="IPR001737">
    <property type="entry name" value="KsgA/Erm"/>
</dbReference>
<dbReference type="InterPro" id="IPR020596">
    <property type="entry name" value="rRNA_Ade_Mease_Trfase_CS"/>
</dbReference>
<accession>A0A840I9T6</accession>
<feature type="domain" description="Ribosomal RNA adenine methylase transferase N-terminal" evidence="6">
    <location>
        <begin position="24"/>
        <end position="187"/>
    </location>
</feature>
<protein>
    <submittedName>
        <fullName evidence="7">23S rRNA (Adenine-N6)-dimethyltransferase</fullName>
        <ecNumber evidence="7">2.1.1.184</ecNumber>
    </submittedName>
</protein>
<evidence type="ECO:0000256" key="3">
    <source>
        <dbReference type="ARBA" id="ARBA00022691"/>
    </source>
</evidence>
<comment type="caution">
    <text evidence="7">The sequence shown here is derived from an EMBL/GenBank/DDBJ whole genome shotgun (WGS) entry which is preliminary data.</text>
</comment>
<dbReference type="EC" id="2.1.1.184" evidence="7"/>
<dbReference type="EMBL" id="JACHNU010000001">
    <property type="protein sequence ID" value="MBB4660690.1"/>
    <property type="molecule type" value="Genomic_DNA"/>
</dbReference>
<feature type="binding site" evidence="5">
    <location>
        <position position="90"/>
    </location>
    <ligand>
        <name>S-adenosyl-L-methionine</name>
        <dbReference type="ChEBI" id="CHEBI:59789"/>
    </ligand>
</feature>
<name>A0A840I9T6_9ACTN</name>
<dbReference type="PROSITE" id="PS51689">
    <property type="entry name" value="SAM_RNA_A_N6_MT"/>
    <property type="match status" value="1"/>
</dbReference>
<evidence type="ECO:0000256" key="1">
    <source>
        <dbReference type="ARBA" id="ARBA00022603"/>
    </source>
</evidence>
<keyword evidence="2 5" id="KW-0808">Transferase</keyword>